<evidence type="ECO:0000256" key="3">
    <source>
        <dbReference type="PROSITE-ProRule" id="PRU00221"/>
    </source>
</evidence>
<dbReference type="Proteomes" id="UP000694843">
    <property type="component" value="Unplaced"/>
</dbReference>
<evidence type="ECO:0000313" key="5">
    <source>
        <dbReference type="RefSeq" id="XP_018016975.1"/>
    </source>
</evidence>
<dbReference type="RefSeq" id="XP_018016975.1">
    <property type="nucleotide sequence ID" value="XM_018161486.2"/>
</dbReference>
<dbReference type="OMA" id="FTEDWLL"/>
<accession>A0A8B7NTD9</accession>
<dbReference type="OrthoDB" id="273067at2759"/>
<dbReference type="Pfam" id="PF00400">
    <property type="entry name" value="WD40"/>
    <property type="match status" value="1"/>
</dbReference>
<dbReference type="InterPro" id="IPR042626">
    <property type="entry name" value="THOC6"/>
</dbReference>
<dbReference type="InterPro" id="IPR001680">
    <property type="entry name" value="WD40_rpt"/>
</dbReference>
<dbReference type="SMART" id="SM00320">
    <property type="entry name" value="WD40"/>
    <property type="match status" value="3"/>
</dbReference>
<protein>
    <submittedName>
        <fullName evidence="5">THO complex subunit 6 homolog</fullName>
    </submittedName>
</protein>
<dbReference type="PANTHER" id="PTHR44411">
    <property type="entry name" value="THO COMPLEX SUBUNIT 6 HOMOLOG"/>
    <property type="match status" value="1"/>
</dbReference>
<dbReference type="SUPFAM" id="SSF50978">
    <property type="entry name" value="WD40 repeat-like"/>
    <property type="match status" value="1"/>
</dbReference>
<evidence type="ECO:0000256" key="2">
    <source>
        <dbReference type="ARBA" id="ARBA00022574"/>
    </source>
</evidence>
<dbReference type="Gene3D" id="2.130.10.10">
    <property type="entry name" value="YVTN repeat-like/Quinoprotein amine dehydrogenase"/>
    <property type="match status" value="1"/>
</dbReference>
<feature type="repeat" description="WD" evidence="3">
    <location>
        <begin position="156"/>
        <end position="187"/>
    </location>
</feature>
<dbReference type="InterPro" id="IPR015943">
    <property type="entry name" value="WD40/YVTN_repeat-like_dom_sf"/>
</dbReference>
<name>A0A8B7NTD9_HYAAZ</name>
<reference evidence="5" key="1">
    <citation type="submission" date="2025-08" db="UniProtKB">
        <authorList>
            <consortium name="RefSeq"/>
        </authorList>
    </citation>
    <scope>IDENTIFICATION</scope>
    <source>
        <tissue evidence="5">Whole organism</tissue>
    </source>
</reference>
<evidence type="ECO:0000313" key="4">
    <source>
        <dbReference type="Proteomes" id="UP000694843"/>
    </source>
</evidence>
<comment type="similarity">
    <text evidence="1">Belongs to the WD repeat THOC6 family.</text>
</comment>
<dbReference type="GO" id="GO:0006406">
    <property type="term" value="P:mRNA export from nucleus"/>
    <property type="evidence" value="ECO:0007669"/>
    <property type="project" value="TreeGrafter"/>
</dbReference>
<dbReference type="PROSITE" id="PS50082">
    <property type="entry name" value="WD_REPEATS_2"/>
    <property type="match status" value="1"/>
</dbReference>
<dbReference type="PANTHER" id="PTHR44411:SF1">
    <property type="entry name" value="THO COMPLEX SUBUNIT 6 HOMOLOG"/>
    <property type="match status" value="1"/>
</dbReference>
<organism evidence="4 5">
    <name type="scientific">Hyalella azteca</name>
    <name type="common">Amphipod</name>
    <dbReference type="NCBI Taxonomy" id="294128"/>
    <lineage>
        <taxon>Eukaryota</taxon>
        <taxon>Metazoa</taxon>
        <taxon>Ecdysozoa</taxon>
        <taxon>Arthropoda</taxon>
        <taxon>Crustacea</taxon>
        <taxon>Multicrustacea</taxon>
        <taxon>Malacostraca</taxon>
        <taxon>Eumalacostraca</taxon>
        <taxon>Peracarida</taxon>
        <taxon>Amphipoda</taxon>
        <taxon>Senticaudata</taxon>
        <taxon>Talitrida</taxon>
        <taxon>Talitroidea</taxon>
        <taxon>Hyalellidae</taxon>
        <taxon>Hyalella</taxon>
    </lineage>
</organism>
<gene>
    <name evidence="5" type="primary">LOC108673630</name>
</gene>
<dbReference type="CTD" id="79228"/>
<dbReference type="AlphaFoldDB" id="A0A8B7NTD9"/>
<dbReference type="GeneID" id="108673630"/>
<dbReference type="GO" id="GO:0000346">
    <property type="term" value="C:transcription export complex"/>
    <property type="evidence" value="ECO:0007669"/>
    <property type="project" value="TreeGrafter"/>
</dbReference>
<keyword evidence="4" id="KW-1185">Reference proteome</keyword>
<dbReference type="KEGG" id="hazt:108673630"/>
<dbReference type="InterPro" id="IPR036322">
    <property type="entry name" value="WD40_repeat_dom_sf"/>
</dbReference>
<dbReference type="GO" id="GO:0000347">
    <property type="term" value="C:THO complex"/>
    <property type="evidence" value="ECO:0007669"/>
    <property type="project" value="TreeGrafter"/>
</dbReference>
<evidence type="ECO:0000256" key="1">
    <source>
        <dbReference type="ARBA" id="ARBA00009728"/>
    </source>
</evidence>
<sequence length="341" mass="35700">MEIIRSLYSTVYCQAHSQANGLLLAGNNEGKILVYNIECLLEREEGGGVSGERPEGPSVAVNASLHPVYSMVSSPAFAITGSSGSLAGWRWSDLKELDEAVSPAWTIALQGDQSNFGTPEINGLSYNAESNLIWAACGDWKARGYDMETGRLISTLDAHKDYVHQVAVSGSSGVVSCGEDGAVLVWDCRAPRVPVMTIVPSQQTSLARPNLGKFVRCVDTAGGEWLVCGGGPSAGVFHLRSGGLVATLPPSDALTPVTVAQFTRQDQASSIVTAGCDGGGVSVCSLSGQVTAQLPAVARCVYSVAASFDKHTLMSVAGTGSRIDICLNLSYRDHSLSTVLD</sequence>
<keyword evidence="2 3" id="KW-0853">WD repeat</keyword>
<proteinExistence type="inferred from homology"/>